<reference evidence="2" key="2">
    <citation type="submission" date="2020-09" db="EMBL/GenBank/DDBJ databases">
        <authorList>
            <person name="Sun Q."/>
            <person name="Zhou Y."/>
        </authorList>
    </citation>
    <scope>NUCLEOTIDE SEQUENCE</scope>
    <source>
        <strain evidence="2">CGMCC 4.7368</strain>
    </source>
</reference>
<keyword evidence="3" id="KW-1185">Reference proteome</keyword>
<gene>
    <name evidence="2" type="ORF">GCM10012289_64620</name>
</gene>
<proteinExistence type="predicted"/>
<sequence length="534" mass="57023">MKAEAMIRDIRREEINRYAERVGFTVGEEELDGFHALARDVLSRVERFQQLVGPLVPRPSVVAGPRNAGRPPLPEEDPCNAVLRWVDVRADEAERTSDLLAGKRIALKDLVAVAGVPMTVGSRVMQNSTPQSDAVLTERVLRAGGRIVAMTNLEALAFSGGGETSSFGPIRNPFDLGRTASGSSGGSASVLFHPHVDIAFGTDQGGSIRLPASWCGVLGLKPTFSLVPYTGLASLDRTFDHVGPLTRTAADMAIAMAAVSGAHPSDPRQAAPVPDLPFVETVRTAGDDLRGLRIGLLTEGTRFPDDGHEGRAETLAAMEQVWERFAELGAELVEISVPEHEVAGSIMFAALLEGVAATVYGNGEGYHFSGRYAPEQREAFGKGVAAYGDEMPGSFKAVAAIGEYLRDRYFGAIYATAQSSIPALRTAYDHALAQVDVLAMPTASHYAHRVDPGADDFAKALRGWTMLDNTPLHNATGHPALSIPAAEADGLPVGVMLVGPHFSDHRLIGIAETYERRFGWLPQPAPIHGSEITL</sequence>
<dbReference type="EMBL" id="BMNH01000029">
    <property type="protein sequence ID" value="GGO79708.1"/>
    <property type="molecule type" value="Genomic_DNA"/>
</dbReference>
<dbReference type="GO" id="GO:0003824">
    <property type="term" value="F:catalytic activity"/>
    <property type="evidence" value="ECO:0007669"/>
    <property type="project" value="InterPro"/>
</dbReference>
<dbReference type="PANTHER" id="PTHR11895:SF170">
    <property type="entry name" value="AMIDASE"/>
    <property type="match status" value="1"/>
</dbReference>
<evidence type="ECO:0000313" key="3">
    <source>
        <dbReference type="Proteomes" id="UP000646523"/>
    </source>
</evidence>
<dbReference type="SUPFAM" id="SSF75304">
    <property type="entry name" value="Amidase signature (AS) enzymes"/>
    <property type="match status" value="1"/>
</dbReference>
<dbReference type="AlphaFoldDB" id="A0A917ZBG6"/>
<feature type="domain" description="Amidase" evidence="1">
    <location>
        <begin position="92"/>
        <end position="507"/>
    </location>
</feature>
<organism evidence="2 3">
    <name type="scientific">Nonomuraea cavernae</name>
    <dbReference type="NCBI Taxonomy" id="2045107"/>
    <lineage>
        <taxon>Bacteria</taxon>
        <taxon>Bacillati</taxon>
        <taxon>Actinomycetota</taxon>
        <taxon>Actinomycetes</taxon>
        <taxon>Streptosporangiales</taxon>
        <taxon>Streptosporangiaceae</taxon>
        <taxon>Nonomuraea</taxon>
    </lineage>
</organism>
<dbReference type="InterPro" id="IPR000120">
    <property type="entry name" value="Amidase"/>
</dbReference>
<dbReference type="InterPro" id="IPR036928">
    <property type="entry name" value="AS_sf"/>
</dbReference>
<accession>A0A917ZBG6</accession>
<evidence type="ECO:0000313" key="2">
    <source>
        <dbReference type="EMBL" id="GGO79708.1"/>
    </source>
</evidence>
<dbReference type="Proteomes" id="UP000646523">
    <property type="component" value="Unassembled WGS sequence"/>
</dbReference>
<evidence type="ECO:0000259" key="1">
    <source>
        <dbReference type="Pfam" id="PF01425"/>
    </source>
</evidence>
<dbReference type="InterPro" id="IPR023631">
    <property type="entry name" value="Amidase_dom"/>
</dbReference>
<reference evidence="2" key="1">
    <citation type="journal article" date="2014" name="Int. J. Syst. Evol. Microbiol.">
        <title>Complete genome sequence of Corynebacterium casei LMG S-19264T (=DSM 44701T), isolated from a smear-ripened cheese.</title>
        <authorList>
            <consortium name="US DOE Joint Genome Institute (JGI-PGF)"/>
            <person name="Walter F."/>
            <person name="Albersmeier A."/>
            <person name="Kalinowski J."/>
            <person name="Ruckert C."/>
        </authorList>
    </citation>
    <scope>NUCLEOTIDE SEQUENCE</scope>
    <source>
        <strain evidence="2">CGMCC 4.7368</strain>
    </source>
</reference>
<dbReference type="Pfam" id="PF01425">
    <property type="entry name" value="Amidase"/>
    <property type="match status" value="1"/>
</dbReference>
<name>A0A917ZBG6_9ACTN</name>
<dbReference type="PANTHER" id="PTHR11895">
    <property type="entry name" value="TRANSAMIDASE"/>
    <property type="match status" value="1"/>
</dbReference>
<dbReference type="Gene3D" id="3.90.1300.10">
    <property type="entry name" value="Amidase signature (AS) domain"/>
    <property type="match status" value="1"/>
</dbReference>
<comment type="caution">
    <text evidence="2">The sequence shown here is derived from an EMBL/GenBank/DDBJ whole genome shotgun (WGS) entry which is preliminary data.</text>
</comment>
<protein>
    <submittedName>
        <fullName evidence="2">Amidase</fullName>
    </submittedName>
</protein>